<dbReference type="AlphaFoldDB" id="A0A517MGL6"/>
<accession>A0A517MGL6</accession>
<evidence type="ECO:0000313" key="1">
    <source>
        <dbReference type="EMBL" id="QDS94032.1"/>
    </source>
</evidence>
<keyword evidence="2" id="KW-1185">Reference proteome</keyword>
<sequence length="49" mass="5685">MRLDYRSIVWNLHPLGTERVKIVDRQSVALRRIGVIPKVGCQRWGLAIN</sequence>
<dbReference type="Proteomes" id="UP000320672">
    <property type="component" value="Chromosome"/>
</dbReference>
<dbReference type="KEGG" id="rml:FF011L_28090"/>
<gene>
    <name evidence="1" type="ORF">FF011L_28090</name>
</gene>
<name>A0A517MGL6_9BACT</name>
<evidence type="ECO:0000313" key="2">
    <source>
        <dbReference type="Proteomes" id="UP000320672"/>
    </source>
</evidence>
<dbReference type="EMBL" id="CP036262">
    <property type="protein sequence ID" value="QDS94032.1"/>
    <property type="molecule type" value="Genomic_DNA"/>
</dbReference>
<reference evidence="1 2" key="1">
    <citation type="submission" date="2019-02" db="EMBL/GenBank/DDBJ databases">
        <title>Deep-cultivation of Planctomycetes and their phenomic and genomic characterization uncovers novel biology.</title>
        <authorList>
            <person name="Wiegand S."/>
            <person name="Jogler M."/>
            <person name="Boedeker C."/>
            <person name="Pinto D."/>
            <person name="Vollmers J."/>
            <person name="Rivas-Marin E."/>
            <person name="Kohn T."/>
            <person name="Peeters S.H."/>
            <person name="Heuer A."/>
            <person name="Rast P."/>
            <person name="Oberbeckmann S."/>
            <person name="Bunk B."/>
            <person name="Jeske O."/>
            <person name="Meyerdierks A."/>
            <person name="Storesund J.E."/>
            <person name="Kallscheuer N."/>
            <person name="Luecker S."/>
            <person name="Lage O.M."/>
            <person name="Pohl T."/>
            <person name="Merkel B.J."/>
            <person name="Hornburger P."/>
            <person name="Mueller R.-W."/>
            <person name="Bruemmer F."/>
            <person name="Labrenz M."/>
            <person name="Spormann A.M."/>
            <person name="Op den Camp H."/>
            <person name="Overmann J."/>
            <person name="Amann R."/>
            <person name="Jetten M.S.M."/>
            <person name="Mascher T."/>
            <person name="Medema M.H."/>
            <person name="Devos D.P."/>
            <person name="Kaster A.-K."/>
            <person name="Ovreas L."/>
            <person name="Rohde M."/>
            <person name="Galperin M.Y."/>
            <person name="Jogler C."/>
        </authorList>
    </citation>
    <scope>NUCLEOTIDE SEQUENCE [LARGE SCALE GENOMIC DNA]</scope>
    <source>
        <strain evidence="1 2">FF011L</strain>
    </source>
</reference>
<organism evidence="1 2">
    <name type="scientific">Roseimaritima multifibrata</name>
    <dbReference type="NCBI Taxonomy" id="1930274"/>
    <lineage>
        <taxon>Bacteria</taxon>
        <taxon>Pseudomonadati</taxon>
        <taxon>Planctomycetota</taxon>
        <taxon>Planctomycetia</taxon>
        <taxon>Pirellulales</taxon>
        <taxon>Pirellulaceae</taxon>
        <taxon>Roseimaritima</taxon>
    </lineage>
</organism>
<proteinExistence type="predicted"/>
<protein>
    <submittedName>
        <fullName evidence="1">Uncharacterized protein</fullName>
    </submittedName>
</protein>